<evidence type="ECO:0000313" key="2">
    <source>
        <dbReference type="EMBL" id="CRX37947.1"/>
    </source>
</evidence>
<keyword evidence="1" id="KW-0812">Transmembrane</keyword>
<name>A0A0H5DNS7_9BACT</name>
<gene>
    <name evidence="2" type="ORF">ELAC_0592</name>
</gene>
<keyword evidence="1" id="KW-1133">Transmembrane helix</keyword>
<sequence>MTPLMDQLHDIEGLDAVSAWPLAIGWWVLINCGILLLLVTLWFLKRRFDYLRSWKRDAFHKLQALEKNLSPETSRETVVLLSQYLRRIAFCSFPRKECAGLVGDAWLEWLQKHDPKQFDWSRKGKLLVESPYAPAESTLPLPEIKELIYAARQWVC</sequence>
<dbReference type="Pfam" id="PF14316">
    <property type="entry name" value="DUF4381"/>
    <property type="match status" value="1"/>
</dbReference>
<feature type="transmembrane region" description="Helical" evidence="1">
    <location>
        <begin position="20"/>
        <end position="44"/>
    </location>
</feature>
<proteinExistence type="predicted"/>
<keyword evidence="1" id="KW-0472">Membrane</keyword>
<evidence type="ECO:0000256" key="1">
    <source>
        <dbReference type="SAM" id="Phobius"/>
    </source>
</evidence>
<evidence type="ECO:0000313" key="3">
    <source>
        <dbReference type="Proteomes" id="UP000220251"/>
    </source>
</evidence>
<accession>A0A0H5DNS7</accession>
<organism evidence="2 3">
    <name type="scientific">Estrella lausannensis</name>
    <dbReference type="NCBI Taxonomy" id="483423"/>
    <lineage>
        <taxon>Bacteria</taxon>
        <taxon>Pseudomonadati</taxon>
        <taxon>Chlamydiota</taxon>
        <taxon>Chlamydiia</taxon>
        <taxon>Parachlamydiales</taxon>
        <taxon>Candidatus Criblamydiaceae</taxon>
        <taxon>Estrella</taxon>
    </lineage>
</organism>
<dbReference type="InterPro" id="IPR025489">
    <property type="entry name" value="DUF4381"/>
</dbReference>
<dbReference type="RefSeq" id="WP_098037809.1">
    <property type="nucleotide sequence ID" value="NZ_CWGJ01000010.1"/>
</dbReference>
<dbReference type="AlphaFoldDB" id="A0A0H5DNS7"/>
<keyword evidence="3" id="KW-1185">Reference proteome</keyword>
<dbReference type="EMBL" id="CWGJ01000010">
    <property type="protein sequence ID" value="CRX37947.1"/>
    <property type="molecule type" value="Genomic_DNA"/>
</dbReference>
<dbReference type="OrthoDB" id="283083at2"/>
<protein>
    <submittedName>
        <fullName evidence="2">Conserved putative membrane protein</fullName>
    </submittedName>
</protein>
<reference evidence="3" key="1">
    <citation type="submission" date="2015-06" db="EMBL/GenBank/DDBJ databases">
        <authorList>
            <person name="Bertelli C."/>
        </authorList>
    </citation>
    <scope>NUCLEOTIDE SEQUENCE [LARGE SCALE GENOMIC DNA]</scope>
    <source>
        <strain evidence="3">CRIB-30</strain>
    </source>
</reference>
<dbReference type="Proteomes" id="UP000220251">
    <property type="component" value="Unassembled WGS sequence"/>
</dbReference>